<keyword evidence="2" id="KW-1185">Reference proteome</keyword>
<dbReference type="EMBL" id="BMFW01000040">
    <property type="protein sequence ID" value="GGI01988.1"/>
    <property type="molecule type" value="Genomic_DNA"/>
</dbReference>
<comment type="caution">
    <text evidence="1">The sequence shown here is derived from an EMBL/GenBank/DDBJ whole genome shotgun (WGS) entry which is preliminary data.</text>
</comment>
<gene>
    <name evidence="1" type="ORF">GCM10007170_42670</name>
</gene>
<sequence length="110" mass="11249">MFWLAGAVPGVVAGEVDAFPAERGEMLEQFLVLWASGGFDCMVQVDGVPKGNGRGEAIQARSAVALIVVGAVPELAKAVEKHGPCESVAGFAFVQAGLDASAKTGDLHPV</sequence>
<protein>
    <submittedName>
        <fullName evidence="1">Uncharacterized protein</fullName>
    </submittedName>
</protein>
<reference evidence="2" key="1">
    <citation type="journal article" date="2019" name="Int. J. Syst. Evol. Microbiol.">
        <title>The Global Catalogue of Microorganisms (GCM) 10K type strain sequencing project: providing services to taxonomists for standard genome sequencing and annotation.</title>
        <authorList>
            <consortium name="The Broad Institute Genomics Platform"/>
            <consortium name="The Broad Institute Genome Sequencing Center for Infectious Disease"/>
            <person name="Wu L."/>
            <person name="Ma J."/>
        </authorList>
    </citation>
    <scope>NUCLEOTIDE SEQUENCE [LARGE SCALE GENOMIC DNA]</scope>
    <source>
        <strain evidence="2">CGMCC 1.12778</strain>
    </source>
</reference>
<name>A0ABQ2B270_9MICC</name>
<organism evidence="1 2">
    <name type="scientific">Arthrobacter liuii</name>
    <dbReference type="NCBI Taxonomy" id="1476996"/>
    <lineage>
        <taxon>Bacteria</taxon>
        <taxon>Bacillati</taxon>
        <taxon>Actinomycetota</taxon>
        <taxon>Actinomycetes</taxon>
        <taxon>Micrococcales</taxon>
        <taxon>Micrococcaceae</taxon>
        <taxon>Arthrobacter</taxon>
    </lineage>
</organism>
<accession>A0ABQ2B270</accession>
<dbReference type="Proteomes" id="UP000643279">
    <property type="component" value="Unassembled WGS sequence"/>
</dbReference>
<evidence type="ECO:0000313" key="1">
    <source>
        <dbReference type="EMBL" id="GGI01988.1"/>
    </source>
</evidence>
<proteinExistence type="predicted"/>
<evidence type="ECO:0000313" key="2">
    <source>
        <dbReference type="Proteomes" id="UP000643279"/>
    </source>
</evidence>